<sequence length="49" mass="5738">MKNLLLTPLFKLFQKSTFLLSLNQNSCPVLDAEDIKKQEQKEAIERLYP</sequence>
<reference evidence="2" key="1">
    <citation type="journal article" date="2014" name="Sci. Data">
        <title>Genomes of diverse isolates of the marine cyanobacterium Prochlorococcus.</title>
        <authorList>
            <person name="Biller S."/>
            <person name="Berube P."/>
            <person name="Thompson J."/>
            <person name="Kelly L."/>
            <person name="Roggensack S."/>
            <person name="Awad L."/>
            <person name="Roache-Johnson K."/>
            <person name="Ding H."/>
            <person name="Giovannoni S.J."/>
            <person name="Moore L.R."/>
            <person name="Chisholm S.W."/>
        </authorList>
    </citation>
    <scope>NUCLEOTIDE SEQUENCE [LARGE SCALE GENOMIC DNA]</scope>
    <source>
        <strain evidence="2">MIT 9314</strain>
    </source>
</reference>
<protein>
    <submittedName>
        <fullName evidence="1">Uncharacterized protein</fullName>
    </submittedName>
</protein>
<dbReference type="Proteomes" id="UP000030533">
    <property type="component" value="Unassembled WGS sequence"/>
</dbReference>
<evidence type="ECO:0000313" key="2">
    <source>
        <dbReference type="Proteomes" id="UP000030533"/>
    </source>
</evidence>
<comment type="caution">
    <text evidence="1">The sequence shown here is derived from an EMBL/GenBank/DDBJ whole genome shotgun (WGS) entry which is preliminary data.</text>
</comment>
<evidence type="ECO:0000313" key="1">
    <source>
        <dbReference type="EMBL" id="KGG00080.1"/>
    </source>
</evidence>
<accession>A0A0A2AHW0</accession>
<name>A0A0A2AHW0_PROMR</name>
<proteinExistence type="predicted"/>
<dbReference type="EMBL" id="JNAO01000013">
    <property type="protein sequence ID" value="KGG00080.1"/>
    <property type="molecule type" value="Genomic_DNA"/>
</dbReference>
<gene>
    <name evidence="1" type="ORF">EU98_1609</name>
</gene>
<dbReference type="STRING" id="167548.EU98_1609"/>
<dbReference type="eggNOG" id="ENOG5031U3U">
    <property type="taxonomic scope" value="Bacteria"/>
</dbReference>
<dbReference type="AlphaFoldDB" id="A0A0A2AHW0"/>
<organism evidence="1 2">
    <name type="scientific">Prochlorococcus marinus str. MIT 9314</name>
    <dbReference type="NCBI Taxonomy" id="167548"/>
    <lineage>
        <taxon>Bacteria</taxon>
        <taxon>Bacillati</taxon>
        <taxon>Cyanobacteriota</taxon>
        <taxon>Cyanophyceae</taxon>
        <taxon>Synechococcales</taxon>
        <taxon>Prochlorococcaceae</taxon>
        <taxon>Prochlorococcus</taxon>
    </lineage>
</organism>